<dbReference type="PANTHER" id="PTHR43793:SF2">
    <property type="entry name" value="BIFUNCTIONAL PROTEIN HLDE"/>
    <property type="match status" value="1"/>
</dbReference>
<comment type="caution">
    <text evidence="9">The sequence shown here is derived from an EMBL/GenBank/DDBJ whole genome shotgun (WGS) entry which is preliminary data.</text>
</comment>
<evidence type="ECO:0000256" key="7">
    <source>
        <dbReference type="ARBA" id="ARBA00047428"/>
    </source>
</evidence>
<dbReference type="Proteomes" id="UP000218113">
    <property type="component" value="Unassembled WGS sequence"/>
</dbReference>
<dbReference type="NCBIfam" id="TIGR00125">
    <property type="entry name" value="cyt_tran_rel"/>
    <property type="match status" value="1"/>
</dbReference>
<dbReference type="PANTHER" id="PTHR43793">
    <property type="entry name" value="FAD SYNTHASE"/>
    <property type="match status" value="1"/>
</dbReference>
<evidence type="ECO:0000259" key="8">
    <source>
        <dbReference type="Pfam" id="PF01467"/>
    </source>
</evidence>
<accession>A0A2A4T1T2</accession>
<keyword evidence="4" id="KW-0547">Nucleotide-binding</keyword>
<dbReference type="InterPro" id="IPR011914">
    <property type="entry name" value="RfaE_dom_II"/>
</dbReference>
<dbReference type="Gene3D" id="3.40.50.620">
    <property type="entry name" value="HUPs"/>
    <property type="match status" value="1"/>
</dbReference>
<keyword evidence="5" id="KW-0067">ATP-binding</keyword>
<dbReference type="GO" id="GO:0005524">
    <property type="term" value="F:ATP binding"/>
    <property type="evidence" value="ECO:0007669"/>
    <property type="project" value="UniProtKB-KW"/>
</dbReference>
<dbReference type="EMBL" id="NVSR01000055">
    <property type="protein sequence ID" value="PCI27576.1"/>
    <property type="molecule type" value="Genomic_DNA"/>
</dbReference>
<feature type="domain" description="Cytidyltransferase-like" evidence="8">
    <location>
        <begin position="28"/>
        <end position="139"/>
    </location>
</feature>
<evidence type="ECO:0000256" key="1">
    <source>
        <dbReference type="ARBA" id="ARBA00012519"/>
    </source>
</evidence>
<dbReference type="InterPro" id="IPR050385">
    <property type="entry name" value="Archaeal_FAD_synthase"/>
</dbReference>
<comment type="catalytic activity">
    <reaction evidence="7">
        <text>D-glycero-beta-D-manno-heptose 1-phosphate + ATP + H(+) = ADP-D-glycero-beta-D-manno-heptose + diphosphate</text>
        <dbReference type="Rhea" id="RHEA:27465"/>
        <dbReference type="ChEBI" id="CHEBI:15378"/>
        <dbReference type="ChEBI" id="CHEBI:30616"/>
        <dbReference type="ChEBI" id="CHEBI:33019"/>
        <dbReference type="ChEBI" id="CHEBI:59967"/>
        <dbReference type="ChEBI" id="CHEBI:61593"/>
        <dbReference type="EC" id="2.7.7.70"/>
    </reaction>
</comment>
<gene>
    <name evidence="9" type="primary">rfaE2</name>
    <name evidence="9" type="ORF">COB67_08270</name>
</gene>
<evidence type="ECO:0000313" key="9">
    <source>
        <dbReference type="EMBL" id="PCI27576.1"/>
    </source>
</evidence>
<evidence type="ECO:0000256" key="2">
    <source>
        <dbReference type="ARBA" id="ARBA00022679"/>
    </source>
</evidence>
<keyword evidence="2 9" id="KW-0808">Transferase</keyword>
<dbReference type="GO" id="GO:0016779">
    <property type="term" value="F:nucleotidyltransferase activity"/>
    <property type="evidence" value="ECO:0007669"/>
    <property type="project" value="UniProtKB-KW"/>
</dbReference>
<proteinExistence type="predicted"/>
<evidence type="ECO:0000256" key="3">
    <source>
        <dbReference type="ARBA" id="ARBA00022695"/>
    </source>
</evidence>
<dbReference type="GO" id="GO:0005975">
    <property type="term" value="P:carbohydrate metabolic process"/>
    <property type="evidence" value="ECO:0007669"/>
    <property type="project" value="InterPro"/>
</dbReference>
<keyword evidence="6" id="KW-0119">Carbohydrate metabolism</keyword>
<evidence type="ECO:0000256" key="6">
    <source>
        <dbReference type="ARBA" id="ARBA00023277"/>
    </source>
</evidence>
<dbReference type="NCBIfam" id="TIGR02199">
    <property type="entry name" value="rfaE_dom_II"/>
    <property type="match status" value="1"/>
</dbReference>
<evidence type="ECO:0000256" key="4">
    <source>
        <dbReference type="ARBA" id="ARBA00022741"/>
    </source>
</evidence>
<reference evidence="10" key="1">
    <citation type="submission" date="2017-08" db="EMBL/GenBank/DDBJ databases">
        <title>A dynamic microbial community with high functional redundancy inhabits the cold, oxic subseafloor aquifer.</title>
        <authorList>
            <person name="Tully B.J."/>
            <person name="Wheat C.G."/>
            <person name="Glazer B.T."/>
            <person name="Huber J.A."/>
        </authorList>
    </citation>
    <scope>NUCLEOTIDE SEQUENCE [LARGE SCALE GENOMIC DNA]</scope>
</reference>
<keyword evidence="3 9" id="KW-0548">Nucleotidyltransferase</keyword>
<evidence type="ECO:0000256" key="5">
    <source>
        <dbReference type="ARBA" id="ARBA00022840"/>
    </source>
</evidence>
<organism evidence="9 10">
    <name type="scientific">SAR324 cluster bacterium</name>
    <dbReference type="NCBI Taxonomy" id="2024889"/>
    <lineage>
        <taxon>Bacteria</taxon>
        <taxon>Deltaproteobacteria</taxon>
        <taxon>SAR324 cluster</taxon>
    </lineage>
</organism>
<dbReference type="Pfam" id="PF01467">
    <property type="entry name" value="CTP_transf_like"/>
    <property type="match status" value="1"/>
</dbReference>
<name>A0A2A4T1T2_9DELT</name>
<dbReference type="AlphaFoldDB" id="A0A2A4T1T2"/>
<evidence type="ECO:0000313" key="10">
    <source>
        <dbReference type="Proteomes" id="UP000218113"/>
    </source>
</evidence>
<dbReference type="InterPro" id="IPR014729">
    <property type="entry name" value="Rossmann-like_a/b/a_fold"/>
</dbReference>
<dbReference type="EC" id="2.7.7.70" evidence="1"/>
<dbReference type="SUPFAM" id="SSF52374">
    <property type="entry name" value="Nucleotidylyl transferase"/>
    <property type="match status" value="1"/>
</dbReference>
<dbReference type="InterPro" id="IPR004821">
    <property type="entry name" value="Cyt_trans-like"/>
</dbReference>
<sequence>MPEKKIYLPPALRTVLEELQAKGKKIVFTNGCFDLLHTGHSRYLKAARAAGDYLVIAVNSDQSVATLKGPKRPIRPLAERMEMLSEFHFVDFVVSFDELDPHNIIGILQPDLLIKGGDWSIDKIIGKDIVEARGGKVFTIPEIPGESTTDIIELILARYSE</sequence>
<dbReference type="GO" id="GO:0016773">
    <property type="term" value="F:phosphotransferase activity, alcohol group as acceptor"/>
    <property type="evidence" value="ECO:0007669"/>
    <property type="project" value="InterPro"/>
</dbReference>
<protein>
    <recommendedName>
        <fullName evidence="1">D-glycero-beta-D-manno-heptose 1-phosphate adenylyltransferase</fullName>
        <ecNumber evidence="1">2.7.7.70</ecNumber>
    </recommendedName>
</protein>